<dbReference type="EMBL" id="ML119164">
    <property type="protein sequence ID" value="RPB08380.1"/>
    <property type="molecule type" value="Genomic_DNA"/>
</dbReference>
<sequence length="108" mass="12098">MGLNQHISVEKDTEESIVEDTEEDNVAVDTVEETFEGFTSGGRHGGRSSKLETASGHRLSRPMYLPEPKPLVGQRYEPNVPMPHACPTPTQPARAYPYEHAVTFWINF</sequence>
<gene>
    <name evidence="2" type="ORF">P167DRAFT_578350</name>
</gene>
<evidence type="ECO:0000256" key="1">
    <source>
        <dbReference type="SAM" id="MobiDB-lite"/>
    </source>
</evidence>
<dbReference type="AlphaFoldDB" id="A0A3N4KD17"/>
<evidence type="ECO:0000313" key="3">
    <source>
        <dbReference type="Proteomes" id="UP000277580"/>
    </source>
</evidence>
<dbReference type="Proteomes" id="UP000277580">
    <property type="component" value="Unassembled WGS sequence"/>
</dbReference>
<feature type="compositionally biased region" description="Acidic residues" evidence="1">
    <location>
        <begin position="12"/>
        <end position="24"/>
    </location>
</feature>
<proteinExistence type="predicted"/>
<feature type="region of interest" description="Disordered" evidence="1">
    <location>
        <begin position="36"/>
        <end position="67"/>
    </location>
</feature>
<accession>A0A3N4KD17</accession>
<reference evidence="2 3" key="1">
    <citation type="journal article" date="2018" name="Nat. Ecol. Evol.">
        <title>Pezizomycetes genomes reveal the molecular basis of ectomycorrhizal truffle lifestyle.</title>
        <authorList>
            <person name="Murat C."/>
            <person name="Payen T."/>
            <person name="Noel B."/>
            <person name="Kuo A."/>
            <person name="Morin E."/>
            <person name="Chen J."/>
            <person name="Kohler A."/>
            <person name="Krizsan K."/>
            <person name="Balestrini R."/>
            <person name="Da Silva C."/>
            <person name="Montanini B."/>
            <person name="Hainaut M."/>
            <person name="Levati E."/>
            <person name="Barry K.W."/>
            <person name="Belfiori B."/>
            <person name="Cichocki N."/>
            <person name="Clum A."/>
            <person name="Dockter R.B."/>
            <person name="Fauchery L."/>
            <person name="Guy J."/>
            <person name="Iotti M."/>
            <person name="Le Tacon F."/>
            <person name="Lindquist E.A."/>
            <person name="Lipzen A."/>
            <person name="Malagnac F."/>
            <person name="Mello A."/>
            <person name="Molinier V."/>
            <person name="Miyauchi S."/>
            <person name="Poulain J."/>
            <person name="Riccioni C."/>
            <person name="Rubini A."/>
            <person name="Sitrit Y."/>
            <person name="Splivallo R."/>
            <person name="Traeger S."/>
            <person name="Wang M."/>
            <person name="Zifcakova L."/>
            <person name="Wipf D."/>
            <person name="Zambonelli A."/>
            <person name="Paolocci F."/>
            <person name="Nowrousian M."/>
            <person name="Ottonello S."/>
            <person name="Baldrian P."/>
            <person name="Spatafora J.W."/>
            <person name="Henrissat B."/>
            <person name="Nagy L.G."/>
            <person name="Aury J.M."/>
            <person name="Wincker P."/>
            <person name="Grigoriev I.V."/>
            <person name="Bonfante P."/>
            <person name="Martin F.M."/>
        </authorList>
    </citation>
    <scope>NUCLEOTIDE SEQUENCE [LARGE SCALE GENOMIC DNA]</scope>
    <source>
        <strain evidence="2 3">CCBAS932</strain>
    </source>
</reference>
<name>A0A3N4KD17_9PEZI</name>
<dbReference type="InParanoid" id="A0A3N4KD17"/>
<keyword evidence="3" id="KW-1185">Reference proteome</keyword>
<evidence type="ECO:0000313" key="2">
    <source>
        <dbReference type="EMBL" id="RPB08380.1"/>
    </source>
</evidence>
<organism evidence="2 3">
    <name type="scientific">Morchella conica CCBAS932</name>
    <dbReference type="NCBI Taxonomy" id="1392247"/>
    <lineage>
        <taxon>Eukaryota</taxon>
        <taxon>Fungi</taxon>
        <taxon>Dikarya</taxon>
        <taxon>Ascomycota</taxon>
        <taxon>Pezizomycotina</taxon>
        <taxon>Pezizomycetes</taxon>
        <taxon>Pezizales</taxon>
        <taxon>Morchellaceae</taxon>
        <taxon>Morchella</taxon>
    </lineage>
</organism>
<feature type="region of interest" description="Disordered" evidence="1">
    <location>
        <begin position="1"/>
        <end position="24"/>
    </location>
</feature>
<protein>
    <submittedName>
        <fullName evidence="2">Uncharacterized protein</fullName>
    </submittedName>
</protein>